<feature type="region of interest" description="Disordered" evidence="1">
    <location>
        <begin position="1"/>
        <end position="20"/>
    </location>
</feature>
<dbReference type="InterPro" id="IPR001279">
    <property type="entry name" value="Metallo-B-lactamas"/>
</dbReference>
<dbReference type="InterPro" id="IPR036866">
    <property type="entry name" value="RibonucZ/Hydroxyglut_hydro"/>
</dbReference>
<name>A0A1Y5SI33_9RHOB</name>
<organism evidence="3 4">
    <name type="scientific">Aquimixticola soesokkakensis</name>
    <dbReference type="NCBI Taxonomy" id="1519096"/>
    <lineage>
        <taxon>Bacteria</taxon>
        <taxon>Pseudomonadati</taxon>
        <taxon>Pseudomonadota</taxon>
        <taxon>Alphaproteobacteria</taxon>
        <taxon>Rhodobacterales</taxon>
        <taxon>Paracoccaceae</taxon>
        <taxon>Aquimixticola</taxon>
    </lineage>
</organism>
<dbReference type="Proteomes" id="UP000193862">
    <property type="component" value="Unassembled WGS sequence"/>
</dbReference>
<accession>A0A1Y5SI33</accession>
<proteinExistence type="predicted"/>
<dbReference type="SUPFAM" id="SSF56281">
    <property type="entry name" value="Metallo-hydrolase/oxidoreductase"/>
    <property type="match status" value="1"/>
</dbReference>
<feature type="domain" description="Metallo-beta-lactamase" evidence="2">
    <location>
        <begin position="50"/>
        <end position="218"/>
    </location>
</feature>
<evidence type="ECO:0000259" key="2">
    <source>
        <dbReference type="SMART" id="SM00849"/>
    </source>
</evidence>
<dbReference type="EMBL" id="FWFS01000005">
    <property type="protein sequence ID" value="SLN41344.1"/>
    <property type="molecule type" value="Genomic_DNA"/>
</dbReference>
<dbReference type="Gene3D" id="3.60.15.10">
    <property type="entry name" value="Ribonuclease Z/Hydroxyacylglutathione hydrolase-like"/>
    <property type="match status" value="1"/>
</dbReference>
<evidence type="ECO:0000313" key="4">
    <source>
        <dbReference type="Proteomes" id="UP000193862"/>
    </source>
</evidence>
<sequence>MFEPAQRCCAPQTAPEAAPNTLRDATRRTRAAAQVVAPWVEVLSGLGEKGPACIRLWTGREVWLLDVGVGPEATSPFNPDWLVGADRVLITHDHIDHIGGAAHAVAAGLPIHCTALTARALPIGAQVTLLPDRGQSDVAGVCVTTGRNGHALGGVWFHIALGQGLFFSGDWSQESDWFAFDAPPRAATALIDASYHLDDVPQAARKAALDGMLAQNAHRQILFPVPPSGRAGALALHLMRLGTVTLDDSCQRAVARALESGGLWAGAQAVVPLLGQSFDPNARFLICDTPNADGGLAWEIVQNWRDSGRLGTETLVVFTGHMTAHARAIAAQGGCFARWNVHPPLSAQIALLDHLGASRYAPLFCCLPEDYALEPRITARLVLHERTPL</sequence>
<evidence type="ECO:0000313" key="3">
    <source>
        <dbReference type="EMBL" id="SLN41344.1"/>
    </source>
</evidence>
<protein>
    <submittedName>
        <fullName evidence="3">Metallo-beta-lactamase superfamily protein</fullName>
    </submittedName>
</protein>
<reference evidence="3 4" key="1">
    <citation type="submission" date="2017-03" db="EMBL/GenBank/DDBJ databases">
        <authorList>
            <person name="Afonso C.L."/>
            <person name="Miller P.J."/>
            <person name="Scott M.A."/>
            <person name="Spackman E."/>
            <person name="Goraichik I."/>
            <person name="Dimitrov K.M."/>
            <person name="Suarez D.L."/>
            <person name="Swayne D.E."/>
        </authorList>
    </citation>
    <scope>NUCLEOTIDE SEQUENCE [LARGE SCALE GENOMIC DNA]</scope>
    <source>
        <strain evidence="3 4">CECT 8620</strain>
    </source>
</reference>
<evidence type="ECO:0000256" key="1">
    <source>
        <dbReference type="SAM" id="MobiDB-lite"/>
    </source>
</evidence>
<keyword evidence="4" id="KW-1185">Reference proteome</keyword>
<dbReference type="AlphaFoldDB" id="A0A1Y5SI33"/>
<dbReference type="SMART" id="SM00849">
    <property type="entry name" value="Lactamase_B"/>
    <property type="match status" value="1"/>
</dbReference>
<gene>
    <name evidence="3" type="ORF">AQS8620_01587</name>
</gene>